<evidence type="ECO:0000256" key="5">
    <source>
        <dbReference type="PROSITE-ProRule" id="PRU01248"/>
    </source>
</evidence>
<evidence type="ECO:0000256" key="3">
    <source>
        <dbReference type="ARBA" id="ARBA00023125"/>
    </source>
</evidence>
<keyword evidence="4" id="KW-0233">DNA recombination</keyword>
<dbReference type="PANTHER" id="PTHR30349">
    <property type="entry name" value="PHAGE INTEGRASE-RELATED"/>
    <property type="match status" value="1"/>
</dbReference>
<dbReference type="InterPro" id="IPR010982">
    <property type="entry name" value="Lambda_DNA-bd_dom_sf"/>
</dbReference>
<evidence type="ECO:0000259" key="6">
    <source>
        <dbReference type="PROSITE" id="PS51900"/>
    </source>
</evidence>
<dbReference type="InterPro" id="IPR013762">
    <property type="entry name" value="Integrase-like_cat_sf"/>
</dbReference>
<dbReference type="Gene3D" id="1.10.443.10">
    <property type="entry name" value="Intergrase catalytic core"/>
    <property type="match status" value="1"/>
</dbReference>
<dbReference type="GO" id="GO:0006310">
    <property type="term" value="P:DNA recombination"/>
    <property type="evidence" value="ECO:0007669"/>
    <property type="project" value="UniProtKB-KW"/>
</dbReference>
<reference evidence="7 8" key="1">
    <citation type="submission" date="2018-06" db="EMBL/GenBank/DDBJ databases">
        <authorList>
            <consortium name="Pathogen Informatics"/>
            <person name="Doyle S."/>
        </authorList>
    </citation>
    <scope>NUCLEOTIDE SEQUENCE [LARGE SCALE GENOMIC DNA]</scope>
    <source>
        <strain evidence="7 8">NCTC13184</strain>
    </source>
</reference>
<dbReference type="SUPFAM" id="SSF47413">
    <property type="entry name" value="lambda repressor-like DNA-binding domains"/>
    <property type="match status" value="1"/>
</dbReference>
<dbReference type="GO" id="GO:0015074">
    <property type="term" value="P:DNA integration"/>
    <property type="evidence" value="ECO:0007669"/>
    <property type="project" value="UniProtKB-KW"/>
</dbReference>
<dbReference type="EMBL" id="UGRU01000001">
    <property type="protein sequence ID" value="SUA48577.1"/>
    <property type="molecule type" value="Genomic_DNA"/>
</dbReference>
<evidence type="ECO:0000313" key="7">
    <source>
        <dbReference type="EMBL" id="SUA48577.1"/>
    </source>
</evidence>
<name>A0A378X6F5_9NOCA</name>
<dbReference type="InterPro" id="IPR002104">
    <property type="entry name" value="Integrase_catalytic"/>
</dbReference>
<dbReference type="Gene3D" id="1.10.150.130">
    <property type="match status" value="1"/>
</dbReference>
<evidence type="ECO:0000256" key="2">
    <source>
        <dbReference type="ARBA" id="ARBA00022908"/>
    </source>
</evidence>
<protein>
    <submittedName>
        <fullName evidence="7">Site-specific recombinase XerD</fullName>
    </submittedName>
</protein>
<dbReference type="InterPro" id="IPR000843">
    <property type="entry name" value="HTH_LacI"/>
</dbReference>
<dbReference type="InterPro" id="IPR004107">
    <property type="entry name" value="Integrase_SAM-like_N"/>
</dbReference>
<dbReference type="InterPro" id="IPR011010">
    <property type="entry name" value="DNA_brk_join_enz"/>
</dbReference>
<sequence>MGHANPRNGYFEARYRTAPRQFQTLKDPVSGRAVKFKTAEEAKRAADRAEIEYELRERHSIPDTPSTAMAPVSRVRVRNSGGDPGGELFFDYADRWYQRQDLAESTMQNYRSYLECHLLPHFGTTALNRIDADAIARWQRDELEAGHERSSINQWRGLLHTILEDARTVDKLINTNHASKKSGRGRRTARAVSRRPAGALITGLQALLIAERMALLSGRDDEFVWLITKRYTGMRSGEIHGLETRYLIDTGHPTRRQLRVEWQLAEVRSTLIRCPPKDESRRDIDLPLFLWELLTNHLTRTQPQRCECHDKVYVFRGNTRRRAVGNAKGVNLVTVAGIAGVSVRKAQQAFQGAETVDDETRDRVWAVAADLGYTPRLPGQVAPHWSRSSFREWIYAPAVSGKYPRNTGHPERPVPIAGVPFPGLPVKGPHAAERADACWTPLINDIRPHRNRHSIRTDLEEAGVPKVLIDERIGHTDSSVQANYTHATDTMRDRLCDHLTTMWTTSLDARLALSPASPVTVLNDLLHTRARALGVRAA</sequence>
<accession>A0A378X6F5</accession>
<evidence type="ECO:0000256" key="1">
    <source>
        <dbReference type="ARBA" id="ARBA00008857"/>
    </source>
</evidence>
<dbReference type="InterPro" id="IPR010998">
    <property type="entry name" value="Integrase_recombinase_N"/>
</dbReference>
<evidence type="ECO:0000313" key="8">
    <source>
        <dbReference type="Proteomes" id="UP000255082"/>
    </source>
</evidence>
<organism evidence="7 8">
    <name type="scientific">Nocardia africana</name>
    <dbReference type="NCBI Taxonomy" id="134964"/>
    <lineage>
        <taxon>Bacteria</taxon>
        <taxon>Bacillati</taxon>
        <taxon>Actinomycetota</taxon>
        <taxon>Actinomycetes</taxon>
        <taxon>Mycobacteriales</taxon>
        <taxon>Nocardiaceae</taxon>
        <taxon>Nocardia</taxon>
    </lineage>
</organism>
<dbReference type="AlphaFoldDB" id="A0A378X6F5"/>
<proteinExistence type="inferred from homology"/>
<evidence type="ECO:0000256" key="4">
    <source>
        <dbReference type="ARBA" id="ARBA00023172"/>
    </source>
</evidence>
<dbReference type="PROSITE" id="PS51900">
    <property type="entry name" value="CB"/>
    <property type="match status" value="1"/>
</dbReference>
<comment type="similarity">
    <text evidence="1">Belongs to the 'phage' integrase family.</text>
</comment>
<keyword evidence="2" id="KW-0229">DNA integration</keyword>
<gene>
    <name evidence="7" type="ORF">NCTC13184_07131</name>
</gene>
<dbReference type="Pfam" id="PF14659">
    <property type="entry name" value="Phage_int_SAM_3"/>
    <property type="match status" value="1"/>
</dbReference>
<dbReference type="Gene3D" id="1.10.260.40">
    <property type="entry name" value="lambda repressor-like DNA-binding domains"/>
    <property type="match status" value="1"/>
</dbReference>
<dbReference type="CDD" id="cd01392">
    <property type="entry name" value="HTH_LacI"/>
    <property type="match status" value="1"/>
</dbReference>
<dbReference type="GO" id="GO:0003677">
    <property type="term" value="F:DNA binding"/>
    <property type="evidence" value="ECO:0007669"/>
    <property type="project" value="UniProtKB-UniRule"/>
</dbReference>
<feature type="domain" description="Core-binding (CB)" evidence="6">
    <location>
        <begin position="87"/>
        <end position="167"/>
    </location>
</feature>
<dbReference type="InterPro" id="IPR050090">
    <property type="entry name" value="Tyrosine_recombinase_XerCD"/>
</dbReference>
<dbReference type="PANTHER" id="PTHR30349:SF64">
    <property type="entry name" value="PROPHAGE INTEGRASE INTD-RELATED"/>
    <property type="match status" value="1"/>
</dbReference>
<keyword evidence="3 5" id="KW-0238">DNA-binding</keyword>
<dbReference type="Pfam" id="PF00589">
    <property type="entry name" value="Phage_integrase"/>
    <property type="match status" value="1"/>
</dbReference>
<dbReference type="InterPro" id="IPR044068">
    <property type="entry name" value="CB"/>
</dbReference>
<dbReference type="Proteomes" id="UP000255082">
    <property type="component" value="Unassembled WGS sequence"/>
</dbReference>
<dbReference type="SUPFAM" id="SSF56349">
    <property type="entry name" value="DNA breaking-rejoining enzymes"/>
    <property type="match status" value="2"/>
</dbReference>
<dbReference type="GO" id="GO:0006355">
    <property type="term" value="P:regulation of DNA-templated transcription"/>
    <property type="evidence" value="ECO:0007669"/>
    <property type="project" value="InterPro"/>
</dbReference>